<name>A0A2P2P2N2_RHIMU</name>
<accession>A0A2P2P2N2</accession>
<dbReference type="EMBL" id="GGEC01068455">
    <property type="protein sequence ID" value="MBX48939.1"/>
    <property type="molecule type" value="Transcribed_RNA"/>
</dbReference>
<protein>
    <submittedName>
        <fullName evidence="1">Uncharacterized protein</fullName>
    </submittedName>
</protein>
<proteinExistence type="predicted"/>
<evidence type="ECO:0000313" key="1">
    <source>
        <dbReference type="EMBL" id="MBX48939.1"/>
    </source>
</evidence>
<dbReference type="AlphaFoldDB" id="A0A2P2P2N2"/>
<reference evidence="1" key="1">
    <citation type="submission" date="2018-02" db="EMBL/GenBank/DDBJ databases">
        <title>Rhizophora mucronata_Transcriptome.</title>
        <authorList>
            <person name="Meera S.P."/>
            <person name="Sreeshan A."/>
            <person name="Augustine A."/>
        </authorList>
    </citation>
    <scope>NUCLEOTIDE SEQUENCE</scope>
    <source>
        <tissue evidence="1">Leaf</tissue>
    </source>
</reference>
<organism evidence="1">
    <name type="scientific">Rhizophora mucronata</name>
    <name type="common">Asiatic mangrove</name>
    <dbReference type="NCBI Taxonomy" id="61149"/>
    <lineage>
        <taxon>Eukaryota</taxon>
        <taxon>Viridiplantae</taxon>
        <taxon>Streptophyta</taxon>
        <taxon>Embryophyta</taxon>
        <taxon>Tracheophyta</taxon>
        <taxon>Spermatophyta</taxon>
        <taxon>Magnoliopsida</taxon>
        <taxon>eudicotyledons</taxon>
        <taxon>Gunneridae</taxon>
        <taxon>Pentapetalae</taxon>
        <taxon>rosids</taxon>
        <taxon>fabids</taxon>
        <taxon>Malpighiales</taxon>
        <taxon>Rhizophoraceae</taxon>
        <taxon>Rhizophora</taxon>
    </lineage>
</organism>
<sequence length="17" mass="1942">MISYESKPFVISVCILL</sequence>